<dbReference type="Pfam" id="PF00041">
    <property type="entry name" value="fn3"/>
    <property type="match status" value="1"/>
</dbReference>
<dbReference type="EMBL" id="NHOQ01000074">
    <property type="protein sequence ID" value="PWA33188.1"/>
    <property type="molecule type" value="Genomic_DNA"/>
</dbReference>
<dbReference type="InterPro" id="IPR013783">
    <property type="entry name" value="Ig-like_fold"/>
</dbReference>
<keyword evidence="5 9" id="KW-0472">Membrane</keyword>
<comment type="subcellular location">
    <subcellularLocation>
        <location evidence="1">Membrane</location>
        <topology evidence="1">Single-pass type I membrane protein</topology>
    </subcellularLocation>
</comment>
<dbReference type="SMART" id="SM00060">
    <property type="entry name" value="FN3"/>
    <property type="match status" value="2"/>
</dbReference>
<name>A0A315WBL1_GAMAF</name>
<keyword evidence="13" id="KW-1185">Reference proteome</keyword>
<evidence type="ECO:0000256" key="8">
    <source>
        <dbReference type="SAM" id="MobiDB-lite"/>
    </source>
</evidence>
<feature type="signal peptide" evidence="10">
    <location>
        <begin position="1"/>
        <end position="16"/>
    </location>
</feature>
<keyword evidence="4 9" id="KW-1133">Transmembrane helix</keyword>
<evidence type="ECO:0000256" key="4">
    <source>
        <dbReference type="ARBA" id="ARBA00022989"/>
    </source>
</evidence>
<evidence type="ECO:0000256" key="9">
    <source>
        <dbReference type="SAM" id="Phobius"/>
    </source>
</evidence>
<dbReference type="Proteomes" id="UP000250572">
    <property type="component" value="Unassembled WGS sequence"/>
</dbReference>
<dbReference type="InterPro" id="IPR003961">
    <property type="entry name" value="FN3_dom"/>
</dbReference>
<feature type="region of interest" description="Disordered" evidence="8">
    <location>
        <begin position="681"/>
        <end position="746"/>
    </location>
</feature>
<feature type="transmembrane region" description="Helical" evidence="9">
    <location>
        <begin position="466"/>
        <end position="486"/>
    </location>
</feature>
<dbReference type="STRING" id="33528.ENSGAFP00000015061"/>
<gene>
    <name evidence="12" type="ORF">CCH79_00013665</name>
</gene>
<keyword evidence="7" id="KW-0325">Glycoprotein</keyword>
<evidence type="ECO:0000256" key="3">
    <source>
        <dbReference type="ARBA" id="ARBA00022729"/>
    </source>
</evidence>
<protein>
    <recommendedName>
        <fullName evidence="11">Fibronectin type-III domain-containing protein</fullName>
    </recommendedName>
</protein>
<evidence type="ECO:0000256" key="2">
    <source>
        <dbReference type="ARBA" id="ARBA00022692"/>
    </source>
</evidence>
<dbReference type="PROSITE" id="PS50853">
    <property type="entry name" value="FN3"/>
    <property type="match status" value="2"/>
</dbReference>
<dbReference type="Gene3D" id="2.60.40.10">
    <property type="entry name" value="Immunoglobulins"/>
    <property type="match status" value="4"/>
</dbReference>
<accession>A0A315WBL1</accession>
<feature type="domain" description="Fibronectin type-III" evidence="11">
    <location>
        <begin position="157"/>
        <end position="253"/>
    </location>
</feature>
<keyword evidence="2 9" id="KW-0812">Transmembrane</keyword>
<evidence type="ECO:0000256" key="7">
    <source>
        <dbReference type="ARBA" id="ARBA00023180"/>
    </source>
</evidence>
<organism evidence="12 13">
    <name type="scientific">Gambusia affinis</name>
    <name type="common">Western mosquitofish</name>
    <name type="synonym">Heterandria affinis</name>
    <dbReference type="NCBI Taxonomy" id="33528"/>
    <lineage>
        <taxon>Eukaryota</taxon>
        <taxon>Metazoa</taxon>
        <taxon>Chordata</taxon>
        <taxon>Craniata</taxon>
        <taxon>Vertebrata</taxon>
        <taxon>Euteleostomi</taxon>
        <taxon>Actinopterygii</taxon>
        <taxon>Neopterygii</taxon>
        <taxon>Teleostei</taxon>
        <taxon>Neoteleostei</taxon>
        <taxon>Acanthomorphata</taxon>
        <taxon>Ovalentaria</taxon>
        <taxon>Atherinomorphae</taxon>
        <taxon>Cyprinodontiformes</taxon>
        <taxon>Poeciliidae</taxon>
        <taxon>Poeciliinae</taxon>
        <taxon>Gambusia</taxon>
    </lineage>
</organism>
<evidence type="ECO:0000259" key="11">
    <source>
        <dbReference type="PROSITE" id="PS50853"/>
    </source>
</evidence>
<evidence type="ECO:0000313" key="13">
    <source>
        <dbReference type="Proteomes" id="UP000250572"/>
    </source>
</evidence>
<sequence>MALLLVLMWLVLPNRALLSGLDHCGVHESSSSNNMSPWLQSLKCHNDYKTHVDCTWTAPANTTLQVWLRENDGSSELCGPFKDEKTTEDGVVQCRHKTRVLGLGTSHTVFFVNNQTASLCSSSKHTSLRREQQLDVQTKPYGDGGVVWWCCTVRARPPGGLTASEESDGSYWLKWSSPYPPSSSLNQNVSYQLSFRTQVEDEWTTQTVAETSVRLERQKLLHGRRYEARVRAWAGVGQWSEWSPVASWKTGDEIPSLDCVLDGEKEVTCSWEVSRELAYLITYQLTCRHDPTARFEGCCVNPAVSSDPGGTEVRYSCPLTDVDPERLQLKLQPAHNAKTFQASKHSEYSEYRGVRTNSPVQVKVREKNGDWVVEWSPPAEAATELLYQVWYYRTTDPESPQLLNISQGSTRVSIPGTSLVPLQDYKVKVRSLVAPGEGSTYEGIPSEWSEPANWTSNKATWSVSTLIYFFCGLIAAALFLTLYFTIPVCRKKVVTWVDSVPSPGKSKSLFEIKSSSSPTLVQSEKTSICSVQHLDRVSTWYQISHFTHMTPQNRCLHSAAVAIEKKEGADEIMHLSPPCSSSEALLWPTRSTETTCADQSRSCWNCDNLPSPLDTVHNSDTSSMSFSGPYIFCQGSGQMSMEVQQENVRETKSDEAVPLFPAPCPLRDKDYVCLPNRNLSRSTEDLTSHSSSGPKWYDRPEQDQQQHPNATLRPVQPDSRSGFGEPAVRSQPPDNTAGLLPSWPQEGVNSGYCQLPAVFMVPSK</sequence>
<dbReference type="CDD" id="cd00063">
    <property type="entry name" value="FN3"/>
    <property type="match status" value="2"/>
</dbReference>
<dbReference type="PANTHER" id="PTHR23037">
    <property type="entry name" value="CYTOKINE RECEPTOR"/>
    <property type="match status" value="1"/>
</dbReference>
<evidence type="ECO:0000256" key="6">
    <source>
        <dbReference type="ARBA" id="ARBA00023170"/>
    </source>
</evidence>
<keyword evidence="6" id="KW-0675">Receptor</keyword>
<evidence type="ECO:0000256" key="5">
    <source>
        <dbReference type="ARBA" id="ARBA00023136"/>
    </source>
</evidence>
<dbReference type="AlphaFoldDB" id="A0A315WBL1"/>
<dbReference type="GO" id="GO:0009897">
    <property type="term" value="C:external side of plasma membrane"/>
    <property type="evidence" value="ECO:0007669"/>
    <property type="project" value="TreeGrafter"/>
</dbReference>
<feature type="chain" id="PRO_5016347246" description="Fibronectin type-III domain-containing protein" evidence="10">
    <location>
        <begin position="17"/>
        <end position="764"/>
    </location>
</feature>
<comment type="caution">
    <text evidence="12">The sequence shown here is derived from an EMBL/GenBank/DDBJ whole genome shotgun (WGS) entry which is preliminary data.</text>
</comment>
<evidence type="ECO:0000256" key="10">
    <source>
        <dbReference type="SAM" id="SignalP"/>
    </source>
</evidence>
<dbReference type="InterPro" id="IPR036116">
    <property type="entry name" value="FN3_sf"/>
</dbReference>
<feature type="domain" description="Fibronectin type-III" evidence="11">
    <location>
        <begin position="356"/>
        <end position="458"/>
    </location>
</feature>
<dbReference type="GO" id="GO:0004896">
    <property type="term" value="F:cytokine receptor activity"/>
    <property type="evidence" value="ECO:0007669"/>
    <property type="project" value="TreeGrafter"/>
</dbReference>
<dbReference type="PANTHER" id="PTHR23037:SF41">
    <property type="entry name" value="COLONY STIMULATING FACTOR 2 RECEPTOR, BETA, LOW-AFFINITY (GRANULOCYTE-MACROPHAGE) PRECURSOR"/>
    <property type="match status" value="1"/>
</dbReference>
<proteinExistence type="predicted"/>
<dbReference type="SUPFAM" id="SSF49265">
    <property type="entry name" value="Fibronectin type III"/>
    <property type="match status" value="4"/>
</dbReference>
<keyword evidence="3 10" id="KW-0732">Signal</keyword>
<evidence type="ECO:0000313" key="12">
    <source>
        <dbReference type="EMBL" id="PWA33188.1"/>
    </source>
</evidence>
<reference evidence="12 13" key="1">
    <citation type="journal article" date="2018" name="G3 (Bethesda)">
        <title>A High-Quality Reference Genome for the Invasive Mosquitofish Gambusia affinis Using a Chicago Library.</title>
        <authorList>
            <person name="Hoffberg S.L."/>
            <person name="Troendle N.J."/>
            <person name="Glenn T.C."/>
            <person name="Mahmud O."/>
            <person name="Louha S."/>
            <person name="Chalopin D."/>
            <person name="Bennetzen J.L."/>
            <person name="Mauricio R."/>
        </authorList>
    </citation>
    <scope>NUCLEOTIDE SEQUENCE [LARGE SCALE GENOMIC DNA]</scope>
    <source>
        <strain evidence="12">NE01/NJP1002.9</strain>
        <tissue evidence="12">Muscle</tissue>
    </source>
</reference>
<evidence type="ECO:0000256" key="1">
    <source>
        <dbReference type="ARBA" id="ARBA00004479"/>
    </source>
</evidence>